<sequence>MSVRHLCVWNHIYTMCYVFRYPFSGLWWWPPSLKSLPFCSCPTSWFRGRC</sequence>
<evidence type="ECO:0000313" key="1">
    <source>
        <dbReference type="EMBL" id="JAH59891.1"/>
    </source>
</evidence>
<proteinExistence type="predicted"/>
<organism evidence="1">
    <name type="scientific">Anguilla anguilla</name>
    <name type="common">European freshwater eel</name>
    <name type="synonym">Muraena anguilla</name>
    <dbReference type="NCBI Taxonomy" id="7936"/>
    <lineage>
        <taxon>Eukaryota</taxon>
        <taxon>Metazoa</taxon>
        <taxon>Chordata</taxon>
        <taxon>Craniata</taxon>
        <taxon>Vertebrata</taxon>
        <taxon>Euteleostomi</taxon>
        <taxon>Actinopterygii</taxon>
        <taxon>Neopterygii</taxon>
        <taxon>Teleostei</taxon>
        <taxon>Anguilliformes</taxon>
        <taxon>Anguillidae</taxon>
        <taxon>Anguilla</taxon>
    </lineage>
</organism>
<name>A0A0E9U262_ANGAN</name>
<dbReference type="EMBL" id="GBXM01048686">
    <property type="protein sequence ID" value="JAH59891.1"/>
    <property type="molecule type" value="Transcribed_RNA"/>
</dbReference>
<protein>
    <submittedName>
        <fullName evidence="1">Uncharacterized protein</fullName>
    </submittedName>
</protein>
<reference evidence="1" key="1">
    <citation type="submission" date="2014-11" db="EMBL/GenBank/DDBJ databases">
        <authorList>
            <person name="Amaro Gonzalez C."/>
        </authorList>
    </citation>
    <scope>NUCLEOTIDE SEQUENCE</scope>
</reference>
<reference evidence="1" key="2">
    <citation type="journal article" date="2015" name="Fish Shellfish Immunol.">
        <title>Early steps in the European eel (Anguilla anguilla)-Vibrio vulnificus interaction in the gills: Role of the RtxA13 toxin.</title>
        <authorList>
            <person name="Callol A."/>
            <person name="Pajuelo D."/>
            <person name="Ebbesson L."/>
            <person name="Teles M."/>
            <person name="MacKenzie S."/>
            <person name="Amaro C."/>
        </authorList>
    </citation>
    <scope>NUCLEOTIDE SEQUENCE</scope>
</reference>
<accession>A0A0E9U262</accession>
<dbReference type="AlphaFoldDB" id="A0A0E9U262"/>